<dbReference type="PRINTS" id="PR00625">
    <property type="entry name" value="JDOMAIN"/>
</dbReference>
<evidence type="ECO:0000313" key="5">
    <source>
        <dbReference type="Proteomes" id="UP001515480"/>
    </source>
</evidence>
<dbReference type="GO" id="GO:0030544">
    <property type="term" value="F:Hsp70 protein binding"/>
    <property type="evidence" value="ECO:0007669"/>
    <property type="project" value="TreeGrafter"/>
</dbReference>
<dbReference type="AlphaFoldDB" id="A0AB34J9N6"/>
<proteinExistence type="predicted"/>
<sequence>MSDFLEKALQLWAAVPVATEEQVKDALLQAGGDVAAATSLLLTPRAASPPPPPPPPPQPRPPPAPRAGPLAAPPAAALSAPLSSPRTSALTSATPRPLAVSRELHPAVRAASLLPYLAHPGGEAKYRLLAPAEVRKEAEEGAALLCELEEGCVVEVAEEVEAASGDRRVRIVDPVWCGWITRRVASTGAVLLEPAVTKQQPAAAGAGASPPPAASGRVEGVEGDAGGASEARGAEAMKPLSERERRERGEGMWKAGMMVLLTGLVEAREYNGRSGVLAAWLADRARYEVRLGNRAVRVRAECVDMHPMQRKREQETKGDEVIFMTTDEQAARAGTYAVKLDPQFWYDRVIDRVFEASNEYEVLELPVEWTEDLALIKKQYRKISLSVHPDKNKHPQADAAFRKVYGAFETLSDSTAQRKLLFTLSMSGASAEEKARFEQAGAEDEDDTLFQWWWDASVPEVEKAAEEAEGSQYDQFAAAYVSDGLGGSVNQVRWIGLQKGMDLHAKERAIFIDCRESADYHGGMIPGAYHVPMSAVQRYGIVNVLGPELIHAMLTARRHHLIVVYSNVATPFSRCRAFCRWLLRAGHKTLPVARFRRLRGGIFGWKHKDGKIARPLTARGMHDDETIEARLRDVKLPQEETIDLN</sequence>
<protein>
    <recommendedName>
        <fullName evidence="6">Rhodanese domain-containing protein</fullName>
    </recommendedName>
</protein>
<dbReference type="SMART" id="SM00271">
    <property type="entry name" value="DnaJ"/>
    <property type="match status" value="1"/>
</dbReference>
<gene>
    <name evidence="4" type="ORF">AB1Y20_002195</name>
</gene>
<name>A0AB34J9N6_PRYPA</name>
<dbReference type="InterPro" id="IPR001623">
    <property type="entry name" value="DnaJ_domain"/>
</dbReference>
<dbReference type="EMBL" id="JBGBPQ010000011">
    <property type="protein sequence ID" value="KAL1515575.1"/>
    <property type="molecule type" value="Genomic_DNA"/>
</dbReference>
<feature type="region of interest" description="Disordered" evidence="1">
    <location>
        <begin position="199"/>
        <end position="248"/>
    </location>
</feature>
<feature type="domain" description="J" evidence="2">
    <location>
        <begin position="358"/>
        <end position="441"/>
    </location>
</feature>
<feature type="compositionally biased region" description="Pro residues" evidence="1">
    <location>
        <begin position="47"/>
        <end position="66"/>
    </location>
</feature>
<dbReference type="Gene3D" id="3.40.250.10">
    <property type="entry name" value="Rhodanese-like domain"/>
    <property type="match status" value="1"/>
</dbReference>
<evidence type="ECO:0000256" key="1">
    <source>
        <dbReference type="SAM" id="MobiDB-lite"/>
    </source>
</evidence>
<dbReference type="SMART" id="SM00450">
    <property type="entry name" value="RHOD"/>
    <property type="match status" value="1"/>
</dbReference>
<dbReference type="GO" id="GO:0071218">
    <property type="term" value="P:cellular response to misfolded protein"/>
    <property type="evidence" value="ECO:0007669"/>
    <property type="project" value="TreeGrafter"/>
</dbReference>
<dbReference type="InterPro" id="IPR036873">
    <property type="entry name" value="Rhodanese-like_dom_sf"/>
</dbReference>
<evidence type="ECO:0008006" key="6">
    <source>
        <dbReference type="Google" id="ProtNLM"/>
    </source>
</evidence>
<dbReference type="Pfam" id="PF00581">
    <property type="entry name" value="Rhodanese"/>
    <property type="match status" value="1"/>
</dbReference>
<dbReference type="SUPFAM" id="SSF52821">
    <property type="entry name" value="Rhodanese/Cell cycle control phosphatase"/>
    <property type="match status" value="1"/>
</dbReference>
<organism evidence="4 5">
    <name type="scientific">Prymnesium parvum</name>
    <name type="common">Toxic golden alga</name>
    <dbReference type="NCBI Taxonomy" id="97485"/>
    <lineage>
        <taxon>Eukaryota</taxon>
        <taxon>Haptista</taxon>
        <taxon>Haptophyta</taxon>
        <taxon>Prymnesiophyceae</taxon>
        <taxon>Prymnesiales</taxon>
        <taxon>Prymnesiaceae</taxon>
        <taxon>Prymnesium</taxon>
    </lineage>
</organism>
<evidence type="ECO:0000259" key="2">
    <source>
        <dbReference type="PROSITE" id="PS50076"/>
    </source>
</evidence>
<dbReference type="InterPro" id="IPR036869">
    <property type="entry name" value="J_dom_sf"/>
</dbReference>
<dbReference type="GO" id="GO:0005789">
    <property type="term" value="C:endoplasmic reticulum membrane"/>
    <property type="evidence" value="ECO:0007669"/>
    <property type="project" value="TreeGrafter"/>
</dbReference>
<keyword evidence="5" id="KW-1185">Reference proteome</keyword>
<dbReference type="Gene3D" id="1.10.287.110">
    <property type="entry name" value="DnaJ domain"/>
    <property type="match status" value="1"/>
</dbReference>
<dbReference type="SUPFAM" id="SSF46565">
    <property type="entry name" value="Chaperone J-domain"/>
    <property type="match status" value="1"/>
</dbReference>
<dbReference type="Proteomes" id="UP001515480">
    <property type="component" value="Unassembled WGS sequence"/>
</dbReference>
<comment type="caution">
    <text evidence="4">The sequence shown here is derived from an EMBL/GenBank/DDBJ whole genome shotgun (WGS) entry which is preliminary data.</text>
</comment>
<dbReference type="InterPro" id="IPR051100">
    <property type="entry name" value="DnaJ_subfamily_B/C"/>
</dbReference>
<feature type="compositionally biased region" description="Basic and acidic residues" evidence="1">
    <location>
        <begin position="232"/>
        <end position="248"/>
    </location>
</feature>
<feature type="domain" description="Rhodanese" evidence="3">
    <location>
        <begin position="505"/>
        <end position="614"/>
    </location>
</feature>
<dbReference type="InterPro" id="IPR001763">
    <property type="entry name" value="Rhodanese-like_dom"/>
</dbReference>
<dbReference type="PROSITE" id="PS50206">
    <property type="entry name" value="RHODANESE_3"/>
    <property type="match status" value="1"/>
</dbReference>
<evidence type="ECO:0000259" key="3">
    <source>
        <dbReference type="PROSITE" id="PS50206"/>
    </source>
</evidence>
<feature type="region of interest" description="Disordered" evidence="1">
    <location>
        <begin position="43"/>
        <end position="97"/>
    </location>
</feature>
<feature type="compositionally biased region" description="Low complexity" evidence="1">
    <location>
        <begin position="67"/>
        <end position="90"/>
    </location>
</feature>
<evidence type="ECO:0000313" key="4">
    <source>
        <dbReference type="EMBL" id="KAL1515575.1"/>
    </source>
</evidence>
<dbReference type="PROSITE" id="PS50076">
    <property type="entry name" value="DNAJ_2"/>
    <property type="match status" value="1"/>
</dbReference>
<dbReference type="PANTHER" id="PTHR43908">
    <property type="entry name" value="AT29763P-RELATED"/>
    <property type="match status" value="1"/>
</dbReference>
<dbReference type="PANTHER" id="PTHR43908:SF3">
    <property type="entry name" value="AT29763P-RELATED"/>
    <property type="match status" value="1"/>
</dbReference>
<reference evidence="4 5" key="1">
    <citation type="journal article" date="2024" name="Science">
        <title>Giant polyketide synthase enzymes in the biosynthesis of giant marine polyether toxins.</title>
        <authorList>
            <person name="Fallon T.R."/>
            <person name="Shende V.V."/>
            <person name="Wierzbicki I.H."/>
            <person name="Pendleton A.L."/>
            <person name="Watervoot N.F."/>
            <person name="Auber R.P."/>
            <person name="Gonzalez D.J."/>
            <person name="Wisecaver J.H."/>
            <person name="Moore B.S."/>
        </authorList>
    </citation>
    <scope>NUCLEOTIDE SEQUENCE [LARGE SCALE GENOMIC DNA]</scope>
    <source>
        <strain evidence="4 5">12B1</strain>
    </source>
</reference>
<dbReference type="CDD" id="cd06257">
    <property type="entry name" value="DnaJ"/>
    <property type="match status" value="1"/>
</dbReference>
<dbReference type="CDD" id="cd00158">
    <property type="entry name" value="RHOD"/>
    <property type="match status" value="1"/>
</dbReference>
<dbReference type="Pfam" id="PF00226">
    <property type="entry name" value="DnaJ"/>
    <property type="match status" value="1"/>
</dbReference>
<accession>A0AB34J9N6</accession>